<dbReference type="GO" id="GO:0016831">
    <property type="term" value="F:carboxy-lyase activity"/>
    <property type="evidence" value="ECO:0007669"/>
    <property type="project" value="InterPro"/>
</dbReference>
<dbReference type="GO" id="GO:0005737">
    <property type="term" value="C:cytoplasm"/>
    <property type="evidence" value="ECO:0007669"/>
    <property type="project" value="TreeGrafter"/>
</dbReference>
<evidence type="ECO:0000259" key="2">
    <source>
        <dbReference type="Pfam" id="PF04909"/>
    </source>
</evidence>
<evidence type="ECO:0000313" key="6">
    <source>
        <dbReference type="Proteomes" id="UP000321514"/>
    </source>
</evidence>
<gene>
    <name evidence="3" type="ORF">MFU01_72560</name>
    <name evidence="4" type="ORF">SAMN05443572_107376</name>
</gene>
<dbReference type="InterPro" id="IPR006680">
    <property type="entry name" value="Amidohydro-rel"/>
</dbReference>
<accession>A0A511TDG6</accession>
<dbReference type="GO" id="GO:0016787">
    <property type="term" value="F:hydrolase activity"/>
    <property type="evidence" value="ECO:0007669"/>
    <property type="project" value="InterPro"/>
</dbReference>
<reference evidence="4 5" key="1">
    <citation type="submission" date="2016-10" db="EMBL/GenBank/DDBJ databases">
        <authorList>
            <person name="Varghese N."/>
            <person name="Submissions S."/>
        </authorList>
    </citation>
    <scope>NUCLEOTIDE SEQUENCE [LARGE SCALE GENOMIC DNA]</scope>
    <source>
        <strain evidence="4 5">DSM 16525</strain>
    </source>
</reference>
<evidence type="ECO:0000313" key="3">
    <source>
        <dbReference type="EMBL" id="GEN12219.1"/>
    </source>
</evidence>
<proteinExistence type="predicted"/>
<reference evidence="3 6" key="2">
    <citation type="submission" date="2019-07" db="EMBL/GenBank/DDBJ databases">
        <title>Whole genome shotgun sequence of Myxococcus fulvus NBRC 100333.</title>
        <authorList>
            <person name="Hosoyama A."/>
            <person name="Uohara A."/>
            <person name="Ohji S."/>
            <person name="Ichikawa N."/>
        </authorList>
    </citation>
    <scope>NUCLEOTIDE SEQUENCE [LARGE SCALE GENOMIC DNA]</scope>
    <source>
        <strain evidence="3 6">NBRC 100333</strain>
    </source>
</reference>
<dbReference type="InterPro" id="IPR032465">
    <property type="entry name" value="ACMSD"/>
</dbReference>
<dbReference type="PANTHER" id="PTHR21240">
    <property type="entry name" value="2-AMINO-3-CARBOXYLMUCONATE-6-SEMIALDEHYDE DECARBOXYLASE"/>
    <property type="match status" value="1"/>
</dbReference>
<organism evidence="3 6">
    <name type="scientific">Myxococcus fulvus</name>
    <dbReference type="NCBI Taxonomy" id="33"/>
    <lineage>
        <taxon>Bacteria</taxon>
        <taxon>Pseudomonadati</taxon>
        <taxon>Myxococcota</taxon>
        <taxon>Myxococcia</taxon>
        <taxon>Myxococcales</taxon>
        <taxon>Cystobacterineae</taxon>
        <taxon>Myxococcaceae</taxon>
        <taxon>Myxococcus</taxon>
    </lineage>
</organism>
<dbReference type="Gene3D" id="3.20.20.140">
    <property type="entry name" value="Metal-dependent hydrolases"/>
    <property type="match status" value="1"/>
</dbReference>
<evidence type="ECO:0000313" key="5">
    <source>
        <dbReference type="Proteomes" id="UP000183760"/>
    </source>
</evidence>
<name>A0A511TDG6_MYXFU</name>
<dbReference type="Pfam" id="PF04909">
    <property type="entry name" value="Amidohydro_2"/>
    <property type="match status" value="1"/>
</dbReference>
<dbReference type="InterPro" id="IPR032466">
    <property type="entry name" value="Metal_Hydrolase"/>
</dbReference>
<protein>
    <recommendedName>
        <fullName evidence="2">Amidohydrolase-related domain-containing protein</fullName>
    </recommendedName>
</protein>
<dbReference type="SUPFAM" id="SSF51556">
    <property type="entry name" value="Metallo-dependent hydrolases"/>
    <property type="match status" value="1"/>
</dbReference>
<dbReference type="PANTHER" id="PTHR21240:SF28">
    <property type="entry name" value="ISO-OROTATE DECARBOXYLASE (EUROFUNG)"/>
    <property type="match status" value="1"/>
</dbReference>
<evidence type="ECO:0000256" key="1">
    <source>
        <dbReference type="ARBA" id="ARBA00023239"/>
    </source>
</evidence>
<dbReference type="STRING" id="1334629.MFUL124B02_21305"/>
<dbReference type="Proteomes" id="UP000321514">
    <property type="component" value="Unassembled WGS sequence"/>
</dbReference>
<sequence>MTQAPPPRIIDAHCHIASERFIPRSFIDGVVANGVAALTAQGLRATPQKLANTYLQKLQDPLCDQLVAEMEAAGIERAVLLAADYSYALTDCPLTVEETLLAHAEVLKRHPGKLVVFGGVDPRWGKDGVDLFERSLVEWGFSGFKVYPPCGMSPSAPELFPYYELCAHHRVPVVVHIGPTSPVLAFDTSTPLMLDLAARSFPTVNFILAHGSVSYPDECAMLCAYRPNVYLDVSGYQSLLRTSSDEALRRVVARGINHKVLFGTDWPVFRMQGDQRAFVDVLTAEDGPLSLITELEARLVLHDNMARLLAGAAGNASNQARVASR</sequence>
<dbReference type="EMBL" id="FOIB01000007">
    <property type="protein sequence ID" value="SEU27076.1"/>
    <property type="molecule type" value="Genomic_DNA"/>
</dbReference>
<feature type="domain" description="Amidohydrolase-related" evidence="2">
    <location>
        <begin position="10"/>
        <end position="309"/>
    </location>
</feature>
<dbReference type="EMBL" id="BJXR01000059">
    <property type="protein sequence ID" value="GEN12219.1"/>
    <property type="molecule type" value="Genomic_DNA"/>
</dbReference>
<dbReference type="GO" id="GO:0019748">
    <property type="term" value="P:secondary metabolic process"/>
    <property type="evidence" value="ECO:0007669"/>
    <property type="project" value="TreeGrafter"/>
</dbReference>
<dbReference type="CDD" id="cd01292">
    <property type="entry name" value="metallo-dependent_hydrolases"/>
    <property type="match status" value="1"/>
</dbReference>
<dbReference type="Proteomes" id="UP000183760">
    <property type="component" value="Unassembled WGS sequence"/>
</dbReference>
<comment type="caution">
    <text evidence="3">The sequence shown here is derived from an EMBL/GenBank/DDBJ whole genome shotgun (WGS) entry which is preliminary data.</text>
</comment>
<dbReference type="OrthoDB" id="9799024at2"/>
<keyword evidence="5" id="KW-1185">Reference proteome</keyword>
<dbReference type="AlphaFoldDB" id="A0A511TDG6"/>
<keyword evidence="1" id="KW-0456">Lyase</keyword>
<evidence type="ECO:0000313" key="4">
    <source>
        <dbReference type="EMBL" id="SEU27076.1"/>
    </source>
</evidence>
<dbReference type="RefSeq" id="WP_074957041.1">
    <property type="nucleotide sequence ID" value="NZ_BJXR01000059.1"/>
</dbReference>